<keyword evidence="3" id="KW-1185">Reference proteome</keyword>
<sequence>MNVYNTPTGRIEYNPIFTKTTQGGAQKCADSKWLIPNKVKSSNCPVRLFKKLISKRTENAPIKSDPRLFLTVNPAWNKKNEKLIYGKRLLKDDALLLVRSEKNITSWDILKKKLKYEFGKSINSAALHKALSARKKRKDETLTRYLLTMKDLASQGNVDENALQDYIIEADFHVVSDKAIPTKFIVGKPILDQETLTISSEGIQITAPTIFNHQNTDRELKEFDYIIEHRPESGMKHCDALSRNPIALIVRNEFLEKVKVTPKEDEHLKAIIEILQKQSYDDYEMDRHFI</sequence>
<accession>A0AAW1HSZ5</accession>
<evidence type="ECO:0000313" key="2">
    <source>
        <dbReference type="EMBL" id="KAK9679562.1"/>
    </source>
</evidence>
<dbReference type="AlphaFoldDB" id="A0AAW1HSZ5"/>
<protein>
    <submittedName>
        <fullName evidence="2">Retrotransposon gag protein</fullName>
    </submittedName>
</protein>
<dbReference type="Pfam" id="PF03732">
    <property type="entry name" value="Retrotrans_gag"/>
    <property type="match status" value="1"/>
</dbReference>
<evidence type="ECO:0000313" key="3">
    <source>
        <dbReference type="Proteomes" id="UP001458880"/>
    </source>
</evidence>
<gene>
    <name evidence="2" type="ORF">QE152_g39887</name>
</gene>
<feature type="domain" description="Retrotransposon gag" evidence="1">
    <location>
        <begin position="99"/>
        <end position="165"/>
    </location>
</feature>
<dbReference type="EMBL" id="JASPKY010001008">
    <property type="protein sequence ID" value="KAK9679562.1"/>
    <property type="molecule type" value="Genomic_DNA"/>
</dbReference>
<evidence type="ECO:0000259" key="1">
    <source>
        <dbReference type="Pfam" id="PF03732"/>
    </source>
</evidence>
<comment type="caution">
    <text evidence="2">The sequence shown here is derived from an EMBL/GenBank/DDBJ whole genome shotgun (WGS) entry which is preliminary data.</text>
</comment>
<organism evidence="2 3">
    <name type="scientific">Popillia japonica</name>
    <name type="common">Japanese beetle</name>
    <dbReference type="NCBI Taxonomy" id="7064"/>
    <lineage>
        <taxon>Eukaryota</taxon>
        <taxon>Metazoa</taxon>
        <taxon>Ecdysozoa</taxon>
        <taxon>Arthropoda</taxon>
        <taxon>Hexapoda</taxon>
        <taxon>Insecta</taxon>
        <taxon>Pterygota</taxon>
        <taxon>Neoptera</taxon>
        <taxon>Endopterygota</taxon>
        <taxon>Coleoptera</taxon>
        <taxon>Polyphaga</taxon>
        <taxon>Scarabaeiformia</taxon>
        <taxon>Scarabaeidae</taxon>
        <taxon>Rutelinae</taxon>
        <taxon>Popillia</taxon>
    </lineage>
</organism>
<dbReference type="InterPro" id="IPR005162">
    <property type="entry name" value="Retrotrans_gag_dom"/>
</dbReference>
<name>A0AAW1HSZ5_POPJA</name>
<proteinExistence type="predicted"/>
<dbReference type="Proteomes" id="UP001458880">
    <property type="component" value="Unassembled WGS sequence"/>
</dbReference>
<reference evidence="2 3" key="1">
    <citation type="journal article" date="2024" name="BMC Genomics">
        <title>De novo assembly and annotation of Popillia japonica's genome with initial clues to its potential as an invasive pest.</title>
        <authorList>
            <person name="Cucini C."/>
            <person name="Boschi S."/>
            <person name="Funari R."/>
            <person name="Cardaioli E."/>
            <person name="Iannotti N."/>
            <person name="Marturano G."/>
            <person name="Paoli F."/>
            <person name="Bruttini M."/>
            <person name="Carapelli A."/>
            <person name="Frati F."/>
            <person name="Nardi F."/>
        </authorList>
    </citation>
    <scope>NUCLEOTIDE SEQUENCE [LARGE SCALE GENOMIC DNA]</scope>
    <source>
        <strain evidence="2">DMR45628</strain>
    </source>
</reference>